<dbReference type="EMBL" id="JAPWTJ010000211">
    <property type="protein sequence ID" value="KAJ8981019.1"/>
    <property type="molecule type" value="Genomic_DNA"/>
</dbReference>
<keyword evidence="5" id="KW-0518">Myosin</keyword>
<comment type="caution">
    <text evidence="9">The sequence shown here is derived from an EMBL/GenBank/DDBJ whole genome shotgun (WGS) entry which is preliminary data.</text>
</comment>
<gene>
    <name evidence="9" type="ORF">NQ317_019698</name>
</gene>
<dbReference type="PANTHER" id="PTHR23048">
    <property type="entry name" value="MYOSIN LIGHT CHAIN 1, 3"/>
    <property type="match status" value="1"/>
</dbReference>
<evidence type="ECO:0000256" key="1">
    <source>
        <dbReference type="ARBA" id="ARBA00011445"/>
    </source>
</evidence>
<evidence type="ECO:0000256" key="5">
    <source>
        <dbReference type="ARBA" id="ARBA00023123"/>
    </source>
</evidence>
<dbReference type="SUPFAM" id="SSF47473">
    <property type="entry name" value="EF-hand"/>
    <property type="match status" value="1"/>
</dbReference>
<evidence type="ECO:0000259" key="8">
    <source>
        <dbReference type="PROSITE" id="PS50222"/>
    </source>
</evidence>
<evidence type="ECO:0000313" key="9">
    <source>
        <dbReference type="EMBL" id="KAJ8981019.1"/>
    </source>
</evidence>
<proteinExistence type="predicted"/>
<comment type="subunit">
    <text evidence="1">Myosin is a hexamer of 2 heavy chains and 4 light chains.</text>
</comment>
<dbReference type="PROSITE" id="PS00018">
    <property type="entry name" value="EF_HAND_1"/>
    <property type="match status" value="1"/>
</dbReference>
<keyword evidence="7" id="KW-0514">Muscle protein</keyword>
<dbReference type="InterPro" id="IPR018247">
    <property type="entry name" value="EF_Hand_1_Ca_BS"/>
</dbReference>
<evidence type="ECO:0000256" key="2">
    <source>
        <dbReference type="ARBA" id="ARBA00019148"/>
    </source>
</evidence>
<evidence type="ECO:0000256" key="7">
    <source>
        <dbReference type="ARBA" id="ARBA00023179"/>
    </source>
</evidence>
<dbReference type="PROSITE" id="PS50222">
    <property type="entry name" value="EF_HAND_2"/>
    <property type="match status" value="1"/>
</dbReference>
<dbReference type="InterPro" id="IPR002048">
    <property type="entry name" value="EF_hand_dom"/>
</dbReference>
<sequence>MPQTDLSSRDLETSCVTFAVAEFSFELFKDHENKVDGTLLGKFMYNCNVNPSQETLKKYGLAEKEGQKKFTYEELLPIISELKKDVKDQGCYEDFIECLKLYDKDENGQMQAGELSNSLMCLGEKLSDAEVDQLFDDCLDEEDDEGNIEYI</sequence>
<dbReference type="PANTHER" id="PTHR23048:SF33">
    <property type="entry name" value="MYOSIN LIGHT CHAIN ALKALI"/>
    <property type="match status" value="1"/>
</dbReference>
<keyword evidence="4" id="KW-0106">Calcium</keyword>
<organism evidence="9 10">
    <name type="scientific">Molorchus minor</name>
    <dbReference type="NCBI Taxonomy" id="1323400"/>
    <lineage>
        <taxon>Eukaryota</taxon>
        <taxon>Metazoa</taxon>
        <taxon>Ecdysozoa</taxon>
        <taxon>Arthropoda</taxon>
        <taxon>Hexapoda</taxon>
        <taxon>Insecta</taxon>
        <taxon>Pterygota</taxon>
        <taxon>Neoptera</taxon>
        <taxon>Endopterygota</taxon>
        <taxon>Coleoptera</taxon>
        <taxon>Polyphaga</taxon>
        <taxon>Cucujiformia</taxon>
        <taxon>Chrysomeloidea</taxon>
        <taxon>Cerambycidae</taxon>
        <taxon>Lamiinae</taxon>
        <taxon>Monochamini</taxon>
        <taxon>Molorchus</taxon>
    </lineage>
</organism>
<evidence type="ECO:0000256" key="6">
    <source>
        <dbReference type="ARBA" id="ARBA00023175"/>
    </source>
</evidence>
<evidence type="ECO:0000256" key="3">
    <source>
        <dbReference type="ARBA" id="ARBA00022737"/>
    </source>
</evidence>
<evidence type="ECO:0000256" key="4">
    <source>
        <dbReference type="ARBA" id="ARBA00022837"/>
    </source>
</evidence>
<keyword evidence="3" id="KW-0677">Repeat</keyword>
<reference evidence="9" key="1">
    <citation type="journal article" date="2023" name="Insect Mol. Biol.">
        <title>Genome sequencing provides insights into the evolution of gene families encoding plant cell wall-degrading enzymes in longhorned beetles.</title>
        <authorList>
            <person name="Shin N.R."/>
            <person name="Okamura Y."/>
            <person name="Kirsch R."/>
            <person name="Pauchet Y."/>
        </authorList>
    </citation>
    <scope>NUCLEOTIDE SEQUENCE</scope>
    <source>
        <strain evidence="9">MMC_N1</strain>
    </source>
</reference>
<keyword evidence="6" id="KW-0505">Motor protein</keyword>
<accession>A0ABQ9JRX2</accession>
<evidence type="ECO:0000313" key="10">
    <source>
        <dbReference type="Proteomes" id="UP001162164"/>
    </source>
</evidence>
<dbReference type="Gene3D" id="1.10.238.10">
    <property type="entry name" value="EF-hand"/>
    <property type="match status" value="2"/>
</dbReference>
<keyword evidence="10" id="KW-1185">Reference proteome</keyword>
<dbReference type="Proteomes" id="UP001162164">
    <property type="component" value="Unassembled WGS sequence"/>
</dbReference>
<name>A0ABQ9JRX2_9CUCU</name>
<feature type="domain" description="EF-hand" evidence="8">
    <location>
        <begin position="90"/>
        <end position="125"/>
    </location>
</feature>
<protein>
    <recommendedName>
        <fullName evidence="2">Myosin light chain alkali</fullName>
    </recommendedName>
</protein>
<feature type="non-terminal residue" evidence="9">
    <location>
        <position position="151"/>
    </location>
</feature>
<dbReference type="InterPro" id="IPR011992">
    <property type="entry name" value="EF-hand-dom_pair"/>
</dbReference>
<dbReference type="InterPro" id="IPR050230">
    <property type="entry name" value="CALM/Myosin/TropC-like"/>
</dbReference>